<evidence type="ECO:0000256" key="2">
    <source>
        <dbReference type="ARBA" id="ARBA00023242"/>
    </source>
</evidence>
<name>A0A9W4NTU2_9EURO</name>
<feature type="domain" description="FAM192A/Fyv6 N-terminal" evidence="4">
    <location>
        <begin position="5"/>
        <end position="109"/>
    </location>
</feature>
<evidence type="ECO:0000313" key="5">
    <source>
        <dbReference type="EMBL" id="CAG8415822.1"/>
    </source>
</evidence>
<comment type="subcellular location">
    <subcellularLocation>
        <location evidence="1">Nucleus</location>
    </subcellularLocation>
</comment>
<dbReference type="InterPro" id="IPR019331">
    <property type="entry name" value="FAM192A/Fyv6_N"/>
</dbReference>
<feature type="compositionally biased region" description="Polar residues" evidence="3">
    <location>
        <begin position="1"/>
        <end position="13"/>
    </location>
</feature>
<organism evidence="5 6">
    <name type="scientific">Penicillium salamii</name>
    <dbReference type="NCBI Taxonomy" id="1612424"/>
    <lineage>
        <taxon>Eukaryota</taxon>
        <taxon>Fungi</taxon>
        <taxon>Dikarya</taxon>
        <taxon>Ascomycota</taxon>
        <taxon>Pezizomycotina</taxon>
        <taxon>Eurotiomycetes</taxon>
        <taxon>Eurotiomycetidae</taxon>
        <taxon>Eurotiales</taxon>
        <taxon>Aspergillaceae</taxon>
        <taxon>Penicillium</taxon>
    </lineage>
</organism>
<gene>
    <name evidence="5" type="ORF">PSALAMII_LOCUS9683</name>
</gene>
<dbReference type="GO" id="GO:0005634">
    <property type="term" value="C:nucleus"/>
    <property type="evidence" value="ECO:0007669"/>
    <property type="project" value="UniProtKB-SubCell"/>
</dbReference>
<dbReference type="AlphaFoldDB" id="A0A9W4NTU2"/>
<dbReference type="Proteomes" id="UP001152646">
    <property type="component" value="Unassembled WGS sequence"/>
</dbReference>
<sequence>MSSGFVSGGTSDQPIARDDEWLRAQQELEEERRRKAEIGKQDDGKSLFEVLERNKMAKQEAFEEKSRLKNQFRSLDDDEVDFLDSVLESTRAKEAAVKKDTAEQLEAFRRQREKAEKVLREPSEVVEEGQGEDWTAPRKRRREKQNTLFPKKHKASTPPTGKDTNKEGDGTKTDRKTSTSSQADSKPSGALPAPATSTEKKPEAKPTPKPLVSLGLGDYGSDSD</sequence>
<proteinExistence type="predicted"/>
<comment type="caution">
    <text evidence="5">The sequence shown here is derived from an EMBL/GenBank/DDBJ whole genome shotgun (WGS) entry which is preliminary data.</text>
</comment>
<feature type="compositionally biased region" description="Basic and acidic residues" evidence="3">
    <location>
        <begin position="163"/>
        <end position="177"/>
    </location>
</feature>
<dbReference type="PANTHER" id="PTHR13495:SF0">
    <property type="entry name" value="PSME3-INTERACTING PROTEIN"/>
    <property type="match status" value="1"/>
</dbReference>
<feature type="compositionally biased region" description="Basic and acidic residues" evidence="3">
    <location>
        <begin position="30"/>
        <end position="46"/>
    </location>
</feature>
<evidence type="ECO:0000259" key="4">
    <source>
        <dbReference type="Pfam" id="PF10187"/>
    </source>
</evidence>
<dbReference type="PANTHER" id="PTHR13495">
    <property type="entry name" value="NEFA-INTERACTING NUCLEAR PROTEIN NIP30"/>
    <property type="match status" value="1"/>
</dbReference>
<feature type="region of interest" description="Disordered" evidence="3">
    <location>
        <begin position="113"/>
        <end position="224"/>
    </location>
</feature>
<dbReference type="OrthoDB" id="75807at2759"/>
<feature type="compositionally biased region" description="Basic and acidic residues" evidence="3">
    <location>
        <begin position="113"/>
        <end position="123"/>
    </location>
</feature>
<accession>A0A9W4NTU2</accession>
<evidence type="ECO:0000256" key="3">
    <source>
        <dbReference type="SAM" id="MobiDB-lite"/>
    </source>
</evidence>
<evidence type="ECO:0000256" key="1">
    <source>
        <dbReference type="ARBA" id="ARBA00004123"/>
    </source>
</evidence>
<reference evidence="5" key="1">
    <citation type="submission" date="2021-07" db="EMBL/GenBank/DDBJ databases">
        <authorList>
            <person name="Branca A.L. A."/>
        </authorList>
    </citation>
    <scope>NUCLEOTIDE SEQUENCE</scope>
</reference>
<dbReference type="InterPro" id="IPR039845">
    <property type="entry name" value="FAM192A"/>
</dbReference>
<dbReference type="Pfam" id="PF10187">
    <property type="entry name" value="FAM192A_Fyv6_N"/>
    <property type="match status" value="1"/>
</dbReference>
<evidence type="ECO:0000313" key="6">
    <source>
        <dbReference type="Proteomes" id="UP001152646"/>
    </source>
</evidence>
<protein>
    <recommendedName>
        <fullName evidence="4">FAM192A/Fyv6 N-terminal domain-containing protein</fullName>
    </recommendedName>
</protein>
<dbReference type="EMBL" id="CAJVPA010000228">
    <property type="protein sequence ID" value="CAG8415822.1"/>
    <property type="molecule type" value="Genomic_DNA"/>
</dbReference>
<keyword evidence="2" id="KW-0539">Nucleus</keyword>
<feature type="region of interest" description="Disordered" evidence="3">
    <location>
        <begin position="1"/>
        <end position="46"/>
    </location>
</feature>